<dbReference type="CDD" id="cd17574">
    <property type="entry name" value="REC_OmpR"/>
    <property type="match status" value="1"/>
</dbReference>
<accession>A0ABV2LLK3</accession>
<evidence type="ECO:0000256" key="6">
    <source>
        <dbReference type="ARBA" id="ARBA00022679"/>
    </source>
</evidence>
<dbReference type="PROSITE" id="PS50110">
    <property type="entry name" value="RESPONSE_REGULATORY"/>
    <property type="match status" value="1"/>
</dbReference>
<dbReference type="PROSITE" id="PS50885">
    <property type="entry name" value="HAMP"/>
    <property type="match status" value="1"/>
</dbReference>
<feature type="domain" description="HAMP" evidence="17">
    <location>
        <begin position="211"/>
        <end position="264"/>
    </location>
</feature>
<dbReference type="SUPFAM" id="SSF55785">
    <property type="entry name" value="PYP-like sensor domain (PAS domain)"/>
    <property type="match status" value="1"/>
</dbReference>
<dbReference type="InterPro" id="IPR004358">
    <property type="entry name" value="Sig_transdc_His_kin-like_C"/>
</dbReference>
<dbReference type="Gene3D" id="3.30.450.20">
    <property type="entry name" value="PAS domain"/>
    <property type="match status" value="1"/>
</dbReference>
<dbReference type="CDD" id="cd06225">
    <property type="entry name" value="HAMP"/>
    <property type="match status" value="1"/>
</dbReference>
<feature type="modified residue" description="4-aspartylphosphate" evidence="12">
    <location>
        <position position="873"/>
    </location>
</feature>
<evidence type="ECO:0000259" key="17">
    <source>
        <dbReference type="PROSITE" id="PS50885"/>
    </source>
</evidence>
<keyword evidence="13" id="KW-0175">Coiled coil</keyword>
<evidence type="ECO:0000313" key="18">
    <source>
        <dbReference type="EMBL" id="MET3729454.1"/>
    </source>
</evidence>
<keyword evidence="6" id="KW-0808">Transferase</keyword>
<dbReference type="InterPro" id="IPR003660">
    <property type="entry name" value="HAMP_dom"/>
</dbReference>
<dbReference type="SUPFAM" id="SSF158472">
    <property type="entry name" value="HAMP domain-like"/>
    <property type="match status" value="1"/>
</dbReference>
<dbReference type="InterPro" id="IPR001789">
    <property type="entry name" value="Sig_transdc_resp-reg_receiver"/>
</dbReference>
<feature type="domain" description="Histidine kinase" evidence="15">
    <location>
        <begin position="592"/>
        <end position="807"/>
    </location>
</feature>
<keyword evidence="7" id="KW-0547">Nucleotide-binding</keyword>
<dbReference type="PANTHER" id="PTHR43547:SF2">
    <property type="entry name" value="HYBRID SIGNAL TRANSDUCTION HISTIDINE KINASE C"/>
    <property type="match status" value="1"/>
</dbReference>
<dbReference type="InterPro" id="IPR036097">
    <property type="entry name" value="HisK_dim/P_sf"/>
</dbReference>
<keyword evidence="4" id="KW-1003">Cell membrane</keyword>
<dbReference type="Pfam" id="PF12860">
    <property type="entry name" value="PAS_7"/>
    <property type="match status" value="1"/>
</dbReference>
<evidence type="ECO:0000256" key="3">
    <source>
        <dbReference type="ARBA" id="ARBA00012438"/>
    </source>
</evidence>
<evidence type="ECO:0000256" key="11">
    <source>
        <dbReference type="ARBA" id="ARBA00023136"/>
    </source>
</evidence>
<evidence type="ECO:0000256" key="4">
    <source>
        <dbReference type="ARBA" id="ARBA00022475"/>
    </source>
</evidence>
<keyword evidence="8" id="KW-0418">Kinase</keyword>
<evidence type="ECO:0000313" key="19">
    <source>
        <dbReference type="Proteomes" id="UP001549097"/>
    </source>
</evidence>
<dbReference type="Proteomes" id="UP001549097">
    <property type="component" value="Unassembled WGS sequence"/>
</dbReference>
<dbReference type="Pfam" id="PF00672">
    <property type="entry name" value="HAMP"/>
    <property type="match status" value="1"/>
</dbReference>
<sequence>MRNYFKRSLGRKVILINLVFVFLLLAGMVSLRLYHVNLTESLDKQISAKQNKLNFVENMRENLNSVMFDSRGYFAFGSKTFLENIEQKEKQINKDLTTFNKVYQSDQDKELSSEIQEFTNRYFKEMLPRAIQYKQEGQLNELVDMSQEEGGTQQVNAVLQSLNSFEADVQKEIDSIYKEKDEKTSTSQWIYFSFLTFMVLVFIVLIRLMMKQFGGPLRDIANVSSQITNGLYVTDVPHTKRLDEIGLLSQAFEKMIRSTQDNEQELIAQNEELAAQQDELNEQQEKLREALSTTEQNEKMLLRMNSFIHSISNTLDKDHLLKSIITNMVEITYSSKGSIWVIDGNQTASVGLSESELIQFKQHFPDSGMLVKLKESSLSHQVMRDTSTSEKGYVEGTYKSGDLYIPIFSGKREIIAVLVVTRIGSTYSCDEVTEYQGLARQVALSLEKIMLYEDSEKQRVTMKNVMNSIHEGIQLIDNEGNIISANQKFCEFMSCNQPDQLTNMKFEEWTRRLKGRVQEARELLAFIQNAVHEKNDVGISHVFELDGEVKRVIQIYSESLIQNDTKLGTVIVYRDITKEHEVDQMKSEFVTTVSHELRTPLSSVLGFTELMLTRELKPERQKKYLTTIHQEAFRLTSLINDFLDVQKMESGSQEFDKKYHSILPIIQDVIDVQKVSSDKHVFDIDIQTEKLSVFGDRDKLSQVFMNLISNAIKYSPEGGKVSVRLYHTDKHLIIDVKDEGLGIPQSAIGDLFTKFYRVDNSDRRKIGGTGLGLAIVKEIVKVHGGQISVASTLGQGSTFTVKFPVIEDVYVNASITMEKGQKADIIIIEDDRHLAGLITEELIERGFQIAQFNKGEEALLMIEKLQPEAIILDILLEGEMDGWQVIQTLKANENTKDIPIFISTALDEKQRGLNLGAAGYLIKPYQPSQLTSFILQVLLNKEKNGHILVPEENNMNQN</sequence>
<evidence type="ECO:0000256" key="5">
    <source>
        <dbReference type="ARBA" id="ARBA00022553"/>
    </source>
</evidence>
<evidence type="ECO:0000256" key="8">
    <source>
        <dbReference type="ARBA" id="ARBA00022777"/>
    </source>
</evidence>
<evidence type="ECO:0000256" key="7">
    <source>
        <dbReference type="ARBA" id="ARBA00022741"/>
    </source>
</evidence>
<protein>
    <recommendedName>
        <fullName evidence="3">histidine kinase</fullName>
        <ecNumber evidence="3">2.7.13.3</ecNumber>
    </recommendedName>
</protein>
<dbReference type="Pfam" id="PF00072">
    <property type="entry name" value="Response_reg"/>
    <property type="match status" value="1"/>
</dbReference>
<dbReference type="CDD" id="cd00075">
    <property type="entry name" value="HATPase"/>
    <property type="match status" value="1"/>
</dbReference>
<name>A0ABV2LLK3_9BACL</name>
<dbReference type="SMART" id="SM00448">
    <property type="entry name" value="REC"/>
    <property type="match status" value="1"/>
</dbReference>
<dbReference type="SUPFAM" id="SSF47384">
    <property type="entry name" value="Homodimeric domain of signal transducing histidine kinase"/>
    <property type="match status" value="1"/>
</dbReference>
<feature type="transmembrane region" description="Helical" evidence="14">
    <location>
        <begin position="12"/>
        <end position="34"/>
    </location>
</feature>
<dbReference type="SMART" id="SM00388">
    <property type="entry name" value="HisKA"/>
    <property type="match status" value="1"/>
</dbReference>
<feature type="domain" description="Response regulatory" evidence="16">
    <location>
        <begin position="824"/>
        <end position="938"/>
    </location>
</feature>
<keyword evidence="14" id="KW-0812">Transmembrane</keyword>
<dbReference type="NCBIfam" id="TIGR00229">
    <property type="entry name" value="sensory_box"/>
    <property type="match status" value="1"/>
</dbReference>
<dbReference type="SUPFAM" id="SSF52172">
    <property type="entry name" value="CheY-like"/>
    <property type="match status" value="1"/>
</dbReference>
<dbReference type="Gene3D" id="3.30.565.10">
    <property type="entry name" value="Histidine kinase-like ATPase, C-terminal domain"/>
    <property type="match status" value="1"/>
</dbReference>
<dbReference type="InterPro" id="IPR029016">
    <property type="entry name" value="GAF-like_dom_sf"/>
</dbReference>
<dbReference type="SUPFAM" id="SSF55874">
    <property type="entry name" value="ATPase domain of HSP90 chaperone/DNA topoisomerase II/histidine kinase"/>
    <property type="match status" value="1"/>
</dbReference>
<reference evidence="18 19" key="1">
    <citation type="submission" date="2024-06" db="EMBL/GenBank/DDBJ databases">
        <title>Genomic Encyclopedia of Type Strains, Phase IV (KMG-IV): sequencing the most valuable type-strain genomes for metagenomic binning, comparative biology and taxonomic classification.</title>
        <authorList>
            <person name="Goeker M."/>
        </authorList>
    </citation>
    <scope>NUCLEOTIDE SEQUENCE [LARGE SCALE GENOMIC DNA]</scope>
    <source>
        <strain evidence="18 19">DSM 100124</strain>
    </source>
</reference>
<dbReference type="EC" id="2.7.13.3" evidence="3"/>
<comment type="catalytic activity">
    <reaction evidence="1">
        <text>ATP + protein L-histidine = ADP + protein N-phospho-L-histidine.</text>
        <dbReference type="EC" id="2.7.13.3"/>
    </reaction>
</comment>
<dbReference type="InterPro" id="IPR036890">
    <property type="entry name" value="HATPase_C_sf"/>
</dbReference>
<dbReference type="PANTHER" id="PTHR43547">
    <property type="entry name" value="TWO-COMPONENT HISTIDINE KINASE"/>
    <property type="match status" value="1"/>
</dbReference>
<feature type="transmembrane region" description="Helical" evidence="14">
    <location>
        <begin position="189"/>
        <end position="208"/>
    </location>
</feature>
<dbReference type="InterPro" id="IPR000014">
    <property type="entry name" value="PAS"/>
</dbReference>
<gene>
    <name evidence="18" type="ORF">ABID52_003035</name>
</gene>
<feature type="coiled-coil region" evidence="13">
    <location>
        <begin position="256"/>
        <end position="297"/>
    </location>
</feature>
<comment type="caution">
    <text evidence="18">The sequence shown here is derived from an EMBL/GenBank/DDBJ whole genome shotgun (WGS) entry which is preliminary data.</text>
</comment>
<dbReference type="EMBL" id="JBEPMP010000001">
    <property type="protein sequence ID" value="MET3729454.1"/>
    <property type="molecule type" value="Genomic_DNA"/>
</dbReference>
<keyword evidence="9" id="KW-0067">ATP-binding</keyword>
<keyword evidence="19" id="KW-1185">Reference proteome</keyword>
<dbReference type="RefSeq" id="WP_198766477.1">
    <property type="nucleotide sequence ID" value="NZ_JAEACF010000001.1"/>
</dbReference>
<dbReference type="Pfam" id="PF02518">
    <property type="entry name" value="HATPase_c"/>
    <property type="match status" value="1"/>
</dbReference>
<dbReference type="InterPro" id="IPR005467">
    <property type="entry name" value="His_kinase_dom"/>
</dbReference>
<evidence type="ECO:0000259" key="16">
    <source>
        <dbReference type="PROSITE" id="PS50110"/>
    </source>
</evidence>
<evidence type="ECO:0000256" key="12">
    <source>
        <dbReference type="PROSITE-ProRule" id="PRU00169"/>
    </source>
</evidence>
<dbReference type="Gene3D" id="3.30.450.40">
    <property type="match status" value="1"/>
</dbReference>
<dbReference type="InterPro" id="IPR003594">
    <property type="entry name" value="HATPase_dom"/>
</dbReference>
<comment type="subcellular location">
    <subcellularLocation>
        <location evidence="2">Cell membrane</location>
        <topology evidence="2">Multi-pass membrane protein</topology>
    </subcellularLocation>
</comment>
<evidence type="ECO:0000256" key="1">
    <source>
        <dbReference type="ARBA" id="ARBA00000085"/>
    </source>
</evidence>
<evidence type="ECO:0000256" key="13">
    <source>
        <dbReference type="SAM" id="Coils"/>
    </source>
</evidence>
<keyword evidence="10" id="KW-0902">Two-component regulatory system</keyword>
<evidence type="ECO:0000256" key="14">
    <source>
        <dbReference type="SAM" id="Phobius"/>
    </source>
</evidence>
<dbReference type="PRINTS" id="PR00344">
    <property type="entry name" value="BCTRLSENSOR"/>
</dbReference>
<keyword evidence="5 12" id="KW-0597">Phosphoprotein</keyword>
<dbReference type="SMART" id="SM00387">
    <property type="entry name" value="HATPase_c"/>
    <property type="match status" value="1"/>
</dbReference>
<dbReference type="InterPro" id="IPR003661">
    <property type="entry name" value="HisK_dim/P_dom"/>
</dbReference>
<dbReference type="CDD" id="cd00082">
    <property type="entry name" value="HisKA"/>
    <property type="match status" value="1"/>
</dbReference>
<keyword evidence="14" id="KW-1133">Transmembrane helix</keyword>
<dbReference type="SUPFAM" id="SSF55781">
    <property type="entry name" value="GAF domain-like"/>
    <property type="match status" value="1"/>
</dbReference>
<keyword evidence="11 14" id="KW-0472">Membrane</keyword>
<dbReference type="SMART" id="SM00304">
    <property type="entry name" value="HAMP"/>
    <property type="match status" value="1"/>
</dbReference>
<organism evidence="18 19">
    <name type="scientific">Fictibacillus halophilus</name>
    <dbReference type="NCBI Taxonomy" id="1610490"/>
    <lineage>
        <taxon>Bacteria</taxon>
        <taxon>Bacillati</taxon>
        <taxon>Bacillota</taxon>
        <taxon>Bacilli</taxon>
        <taxon>Bacillales</taxon>
        <taxon>Fictibacillaceae</taxon>
        <taxon>Fictibacillus</taxon>
    </lineage>
</organism>
<dbReference type="Gene3D" id="6.10.340.10">
    <property type="match status" value="1"/>
</dbReference>
<dbReference type="InterPro" id="IPR011006">
    <property type="entry name" value="CheY-like_superfamily"/>
</dbReference>
<dbReference type="Gene3D" id="1.10.287.130">
    <property type="match status" value="1"/>
</dbReference>
<evidence type="ECO:0000259" key="15">
    <source>
        <dbReference type="PROSITE" id="PS50109"/>
    </source>
</evidence>
<dbReference type="InterPro" id="IPR035965">
    <property type="entry name" value="PAS-like_dom_sf"/>
</dbReference>
<dbReference type="Gene3D" id="3.40.50.2300">
    <property type="match status" value="1"/>
</dbReference>
<evidence type="ECO:0000256" key="2">
    <source>
        <dbReference type="ARBA" id="ARBA00004651"/>
    </source>
</evidence>
<dbReference type="Pfam" id="PF00512">
    <property type="entry name" value="HisKA"/>
    <property type="match status" value="1"/>
</dbReference>
<dbReference type="PROSITE" id="PS50109">
    <property type="entry name" value="HIS_KIN"/>
    <property type="match status" value="1"/>
</dbReference>
<evidence type="ECO:0000256" key="10">
    <source>
        <dbReference type="ARBA" id="ARBA00023012"/>
    </source>
</evidence>
<proteinExistence type="predicted"/>
<evidence type="ECO:0000256" key="9">
    <source>
        <dbReference type="ARBA" id="ARBA00022840"/>
    </source>
</evidence>